<protein>
    <submittedName>
        <fullName evidence="1">Uncharacterized protein</fullName>
    </submittedName>
</protein>
<reference evidence="1" key="1">
    <citation type="submission" date="2020-05" db="EMBL/GenBank/DDBJ databases">
        <title>Mycena genomes resolve the evolution of fungal bioluminescence.</title>
        <authorList>
            <person name="Tsai I.J."/>
        </authorList>
    </citation>
    <scope>NUCLEOTIDE SEQUENCE</scope>
    <source>
        <strain evidence="1">160909Yilan</strain>
    </source>
</reference>
<evidence type="ECO:0000313" key="2">
    <source>
        <dbReference type="Proteomes" id="UP000623467"/>
    </source>
</evidence>
<name>A0A8H7CM24_9AGAR</name>
<accession>A0A8H7CM24</accession>
<keyword evidence="2" id="KW-1185">Reference proteome</keyword>
<comment type="caution">
    <text evidence="1">The sequence shown here is derived from an EMBL/GenBank/DDBJ whole genome shotgun (WGS) entry which is preliminary data.</text>
</comment>
<dbReference type="AlphaFoldDB" id="A0A8H7CM24"/>
<sequence length="80" mass="9123">MSSLYHGNGSFSTAEYIDNRKKIIRYTSWALDDNGPGWYEHPTPRGLVHGASGYTDPTGLFRRGLRQPFHRCCGHDLRRA</sequence>
<dbReference type="EMBL" id="JACAZH010000028">
    <property type="protein sequence ID" value="KAF7341036.1"/>
    <property type="molecule type" value="Genomic_DNA"/>
</dbReference>
<dbReference type="OrthoDB" id="3070163at2759"/>
<dbReference type="Proteomes" id="UP000623467">
    <property type="component" value="Unassembled WGS sequence"/>
</dbReference>
<organism evidence="1 2">
    <name type="scientific">Mycena sanguinolenta</name>
    <dbReference type="NCBI Taxonomy" id="230812"/>
    <lineage>
        <taxon>Eukaryota</taxon>
        <taxon>Fungi</taxon>
        <taxon>Dikarya</taxon>
        <taxon>Basidiomycota</taxon>
        <taxon>Agaricomycotina</taxon>
        <taxon>Agaricomycetes</taxon>
        <taxon>Agaricomycetidae</taxon>
        <taxon>Agaricales</taxon>
        <taxon>Marasmiineae</taxon>
        <taxon>Mycenaceae</taxon>
        <taxon>Mycena</taxon>
    </lineage>
</organism>
<proteinExistence type="predicted"/>
<evidence type="ECO:0000313" key="1">
    <source>
        <dbReference type="EMBL" id="KAF7341036.1"/>
    </source>
</evidence>
<gene>
    <name evidence="1" type="ORF">MSAN_02089400</name>
</gene>